<dbReference type="GO" id="GO:0039694">
    <property type="term" value="P:viral RNA genome replication"/>
    <property type="evidence" value="ECO:0007669"/>
    <property type="project" value="InterPro"/>
</dbReference>
<dbReference type="PROSITE" id="PS50507">
    <property type="entry name" value="RDRP_SSRNA_POS"/>
    <property type="match status" value="1"/>
</dbReference>
<evidence type="ECO:0000256" key="9">
    <source>
        <dbReference type="ARBA" id="ARBA00022953"/>
    </source>
</evidence>
<evidence type="ECO:0000256" key="3">
    <source>
        <dbReference type="ARBA" id="ARBA00019743"/>
    </source>
</evidence>
<dbReference type="InterPro" id="IPR007094">
    <property type="entry name" value="RNA-dir_pol_PSvirus"/>
</dbReference>
<evidence type="ECO:0000256" key="6">
    <source>
        <dbReference type="ARBA" id="ARBA00022695"/>
    </source>
</evidence>
<dbReference type="GO" id="GO:0003723">
    <property type="term" value="F:RNA binding"/>
    <property type="evidence" value="ECO:0007669"/>
    <property type="project" value="InterPro"/>
</dbReference>
<keyword evidence="5" id="KW-0808">Transferase</keyword>
<evidence type="ECO:0000256" key="1">
    <source>
        <dbReference type="ARBA" id="ARBA00005873"/>
    </source>
</evidence>
<evidence type="ECO:0000259" key="10">
    <source>
        <dbReference type="PROSITE" id="PS50507"/>
    </source>
</evidence>
<feature type="domain" description="RdRp catalytic" evidence="10">
    <location>
        <begin position="1"/>
        <end position="103"/>
    </location>
</feature>
<comment type="subunit">
    <text evidence="2">Monomer.</text>
</comment>
<name>F1D808_9VIRU</name>
<dbReference type="InterPro" id="IPR001205">
    <property type="entry name" value="RNA-dir_pol_C"/>
</dbReference>
<dbReference type="GO" id="GO:0000166">
    <property type="term" value="F:nucleotide binding"/>
    <property type="evidence" value="ECO:0007669"/>
    <property type="project" value="UniProtKB-KW"/>
</dbReference>
<keyword evidence="6" id="KW-0548">Nucleotidyltransferase</keyword>
<keyword evidence="9" id="KW-0693">Viral RNA replication</keyword>
<sequence length="114" mass="13358">TIRMECFRGTPEQEDFFRWYNKQLVYKKCLLSNGKILDICQGNPSGQMSTSVDNCIVNTFLTAYENAHLRHEQDLQVTLASYSSICYGDDRVLAHHDEVKLPDPTWYCDFYKDY</sequence>
<organism evidence="11">
    <name type="scientific">Minke whale astrovirus 1</name>
    <dbReference type="NCBI Taxonomy" id="943160"/>
    <lineage>
        <taxon>Viruses</taxon>
        <taxon>Riboviria</taxon>
        <taxon>Orthornavirae</taxon>
        <taxon>Pisuviricota</taxon>
        <taxon>Stelpaviricetes</taxon>
        <taxon>Stellavirales</taxon>
        <taxon>Astroviridae</taxon>
    </lineage>
</organism>
<dbReference type="InterPro" id="IPR043502">
    <property type="entry name" value="DNA/RNA_pol_sf"/>
</dbReference>
<reference evidence="11" key="1">
    <citation type="submission" date="2010-11" db="EMBL/GenBank/DDBJ databases">
        <title>Discovery, Phylogenetic Analysis, Diagnostic Test Development, and Surveillance of the Astroviruses of Marine Mammals.</title>
        <authorList>
            <person name="Wellehan J.F.X.Jr."/>
        </authorList>
    </citation>
    <scope>NUCLEOTIDE SEQUENCE</scope>
    <source>
        <strain evidence="11">MH03-621</strain>
    </source>
</reference>
<evidence type="ECO:0000256" key="8">
    <source>
        <dbReference type="ARBA" id="ARBA00022758"/>
    </source>
</evidence>
<evidence type="ECO:0000256" key="2">
    <source>
        <dbReference type="ARBA" id="ARBA00011245"/>
    </source>
</evidence>
<dbReference type="SUPFAM" id="SSF56672">
    <property type="entry name" value="DNA/RNA polymerases"/>
    <property type="match status" value="1"/>
</dbReference>
<keyword evidence="7" id="KW-0547">Nucleotide-binding</keyword>
<evidence type="ECO:0000256" key="4">
    <source>
        <dbReference type="ARBA" id="ARBA00022484"/>
    </source>
</evidence>
<comment type="similarity">
    <text evidence="1">Belongs to the astroviridae polyprotein 1AB family.</text>
</comment>
<dbReference type="InterPro" id="IPR043128">
    <property type="entry name" value="Rev_trsase/Diguanyl_cyclase"/>
</dbReference>
<dbReference type="GO" id="GO:0006351">
    <property type="term" value="P:DNA-templated transcription"/>
    <property type="evidence" value="ECO:0007669"/>
    <property type="project" value="InterPro"/>
</dbReference>
<evidence type="ECO:0000256" key="5">
    <source>
        <dbReference type="ARBA" id="ARBA00022679"/>
    </source>
</evidence>
<keyword evidence="4 11" id="KW-0696">RNA-directed RNA polymerase</keyword>
<protein>
    <recommendedName>
        <fullName evidence="3">Non-structural polyprotein 1AB</fullName>
    </recommendedName>
</protein>
<evidence type="ECO:0000256" key="7">
    <source>
        <dbReference type="ARBA" id="ARBA00022741"/>
    </source>
</evidence>
<dbReference type="Gene3D" id="3.30.70.270">
    <property type="match status" value="1"/>
</dbReference>
<feature type="non-terminal residue" evidence="11">
    <location>
        <position position="1"/>
    </location>
</feature>
<dbReference type="GO" id="GO:0075523">
    <property type="term" value="P:viral translational frameshifting"/>
    <property type="evidence" value="ECO:0007669"/>
    <property type="project" value="UniProtKB-KW"/>
</dbReference>
<accession>F1D808</accession>
<keyword evidence="8" id="KW-0688">Ribosomal frameshifting</keyword>
<feature type="non-terminal residue" evidence="11">
    <location>
        <position position="114"/>
    </location>
</feature>
<evidence type="ECO:0000313" key="11">
    <source>
        <dbReference type="EMBL" id="ADX97519.1"/>
    </source>
</evidence>
<dbReference type="EMBL" id="HQ668142">
    <property type="protein sequence ID" value="ADX97519.1"/>
    <property type="molecule type" value="Genomic_RNA"/>
</dbReference>
<proteinExistence type="inferred from homology"/>
<dbReference type="Pfam" id="PF00680">
    <property type="entry name" value="RdRP_1"/>
    <property type="match status" value="1"/>
</dbReference>
<dbReference type="GO" id="GO:0003968">
    <property type="term" value="F:RNA-directed RNA polymerase activity"/>
    <property type="evidence" value="ECO:0007669"/>
    <property type="project" value="UniProtKB-KW"/>
</dbReference>